<keyword evidence="3" id="KW-1185">Reference proteome</keyword>
<evidence type="ECO:0000259" key="1">
    <source>
        <dbReference type="Pfam" id="PF00078"/>
    </source>
</evidence>
<feature type="domain" description="Reverse transcriptase" evidence="1">
    <location>
        <begin position="2"/>
        <end position="154"/>
    </location>
</feature>
<dbReference type="WBParaSite" id="SSLN_0000337401-mRNA-1">
    <property type="protein sequence ID" value="SSLN_0000337401-mRNA-1"/>
    <property type="gene ID" value="SSLN_0000337401"/>
</dbReference>
<dbReference type="SUPFAM" id="SSF56672">
    <property type="entry name" value="DNA/RNA polymerases"/>
    <property type="match status" value="1"/>
</dbReference>
<reference evidence="2 3" key="2">
    <citation type="submission" date="2018-11" db="EMBL/GenBank/DDBJ databases">
        <authorList>
            <consortium name="Pathogen Informatics"/>
        </authorList>
    </citation>
    <scope>NUCLEOTIDE SEQUENCE [LARGE SCALE GENOMIC DNA]</scope>
    <source>
        <strain evidence="2 3">NST_G2</strain>
    </source>
</reference>
<evidence type="ECO:0000313" key="4">
    <source>
        <dbReference type="WBParaSite" id="SSLN_0000337401-mRNA-1"/>
    </source>
</evidence>
<reference evidence="4" key="1">
    <citation type="submission" date="2016-06" db="UniProtKB">
        <authorList>
            <consortium name="WormBaseParasite"/>
        </authorList>
    </citation>
    <scope>IDENTIFICATION</scope>
</reference>
<dbReference type="InterPro" id="IPR043502">
    <property type="entry name" value="DNA/RNA_pol_sf"/>
</dbReference>
<dbReference type="InterPro" id="IPR000477">
    <property type="entry name" value="RT_dom"/>
</dbReference>
<proteinExistence type="predicted"/>
<dbReference type="PANTHER" id="PTHR47027:SF26">
    <property type="entry name" value="REVERSE TRANSCRIPTASE DOMAIN-CONTAINING PROTEIN"/>
    <property type="match status" value="1"/>
</dbReference>
<gene>
    <name evidence="2" type="ORF">SSLN_LOCUS3274</name>
</gene>
<dbReference type="EMBL" id="UYSU01032484">
    <property type="protein sequence ID" value="VDL89659.1"/>
    <property type="molecule type" value="Genomic_DNA"/>
</dbReference>
<dbReference type="AlphaFoldDB" id="A0A183SGC6"/>
<sequence>MVNRDRLWKVMQKFGCPERFAQMVRQLYDHIMAPVTDNRARSEAFSVTSGVKQGSVSAPIHFSLMFFAMLMDAYRDKSPGIRIANRTDGQLLNSWRTQAPTRVSTTTVHDLIFADDCALNNVTGEDMQRSMNLFVAVCVNFGLTINTDKLVVMYEPPPSAKCNAPRICVNGAQIKNGETKANQAFGQLQSSM</sequence>
<dbReference type="OrthoDB" id="418748at2759"/>
<dbReference type="Proteomes" id="UP000275846">
    <property type="component" value="Unassembled WGS sequence"/>
</dbReference>
<accession>A0A183SGC6</accession>
<evidence type="ECO:0000313" key="3">
    <source>
        <dbReference type="Proteomes" id="UP000275846"/>
    </source>
</evidence>
<organism evidence="4">
    <name type="scientific">Schistocephalus solidus</name>
    <name type="common">Tapeworm</name>
    <dbReference type="NCBI Taxonomy" id="70667"/>
    <lineage>
        <taxon>Eukaryota</taxon>
        <taxon>Metazoa</taxon>
        <taxon>Spiralia</taxon>
        <taxon>Lophotrochozoa</taxon>
        <taxon>Platyhelminthes</taxon>
        <taxon>Cestoda</taxon>
        <taxon>Eucestoda</taxon>
        <taxon>Diphyllobothriidea</taxon>
        <taxon>Diphyllobothriidae</taxon>
        <taxon>Schistocephalus</taxon>
    </lineage>
</organism>
<dbReference type="Pfam" id="PF00078">
    <property type="entry name" value="RVT_1"/>
    <property type="match status" value="1"/>
</dbReference>
<protein>
    <submittedName>
        <fullName evidence="4">Reverse transcriptase domain-containing protein</fullName>
    </submittedName>
</protein>
<evidence type="ECO:0000313" key="2">
    <source>
        <dbReference type="EMBL" id="VDL89659.1"/>
    </source>
</evidence>
<dbReference type="PANTHER" id="PTHR47027">
    <property type="entry name" value="REVERSE TRANSCRIPTASE DOMAIN-CONTAINING PROTEIN"/>
    <property type="match status" value="1"/>
</dbReference>
<name>A0A183SGC6_SCHSO</name>